<dbReference type="SUPFAM" id="SSF55008">
    <property type="entry name" value="HMA, heavy metal-associated domain"/>
    <property type="match status" value="1"/>
</dbReference>
<feature type="domain" description="HMA" evidence="2">
    <location>
        <begin position="2"/>
        <end position="67"/>
    </location>
</feature>
<dbReference type="InterPro" id="IPR006121">
    <property type="entry name" value="HMA_dom"/>
</dbReference>
<dbReference type="GO" id="GO:0006825">
    <property type="term" value="P:copper ion transport"/>
    <property type="evidence" value="ECO:0007669"/>
    <property type="project" value="InterPro"/>
</dbReference>
<dbReference type="Pfam" id="PF00403">
    <property type="entry name" value="HMA"/>
    <property type="match status" value="1"/>
</dbReference>
<dbReference type="PROSITE" id="PS50846">
    <property type="entry name" value="HMA_2"/>
    <property type="match status" value="1"/>
</dbReference>
<dbReference type="InterPro" id="IPR017969">
    <property type="entry name" value="Heavy-metal-associated_CS"/>
</dbReference>
<dbReference type="EMBL" id="LT607750">
    <property type="protein sequence ID" value="SCG80427.1"/>
    <property type="molecule type" value="Genomic_DNA"/>
</dbReference>
<dbReference type="GO" id="GO:0005507">
    <property type="term" value="F:copper ion binding"/>
    <property type="evidence" value="ECO:0007669"/>
    <property type="project" value="InterPro"/>
</dbReference>
<accession>A0A1C5KCM2</accession>
<dbReference type="RefSeq" id="WP_088997187.1">
    <property type="nucleotide sequence ID" value="NZ_JBFAQF010000001.1"/>
</dbReference>
<evidence type="ECO:0000313" key="3">
    <source>
        <dbReference type="EMBL" id="SCG80427.1"/>
    </source>
</evidence>
<dbReference type="PRINTS" id="PR00944">
    <property type="entry name" value="CUEXPORT"/>
</dbReference>
<gene>
    <name evidence="3" type="ORF">GA0070609_6433</name>
</gene>
<organism evidence="3 4">
    <name type="scientific">Micromonospora echinaurantiaca</name>
    <dbReference type="NCBI Taxonomy" id="47857"/>
    <lineage>
        <taxon>Bacteria</taxon>
        <taxon>Bacillati</taxon>
        <taxon>Actinomycetota</taxon>
        <taxon>Actinomycetes</taxon>
        <taxon>Micromonosporales</taxon>
        <taxon>Micromonosporaceae</taxon>
        <taxon>Micromonospora</taxon>
    </lineage>
</organism>
<name>A0A1C5KCM2_9ACTN</name>
<dbReference type="AlphaFoldDB" id="A0A1C5KCM2"/>
<dbReference type="FunFam" id="3.30.70.100:FF:000001">
    <property type="entry name" value="ATPase copper transporting beta"/>
    <property type="match status" value="1"/>
</dbReference>
<reference evidence="3 4" key="1">
    <citation type="submission" date="2016-06" db="EMBL/GenBank/DDBJ databases">
        <authorList>
            <person name="Kjaerup R.B."/>
            <person name="Dalgaard T.S."/>
            <person name="Juul-Madsen H.R."/>
        </authorList>
    </citation>
    <scope>NUCLEOTIDE SEQUENCE [LARGE SCALE GENOMIC DNA]</scope>
    <source>
        <strain evidence="3 4">DSM 43904</strain>
    </source>
</reference>
<sequence>MVTTTYQVQGMTCGHCVSSVSAEVGAVPGVTDVQVDLATGQVTVTSEQPLDTDTVRAAVDEAGYDLVDA</sequence>
<protein>
    <submittedName>
        <fullName evidence="3">Copper ion binding protein</fullName>
    </submittedName>
</protein>
<keyword evidence="4" id="KW-1185">Reference proteome</keyword>
<proteinExistence type="predicted"/>
<dbReference type="InterPro" id="IPR036163">
    <property type="entry name" value="HMA_dom_sf"/>
</dbReference>
<dbReference type="CDD" id="cd00371">
    <property type="entry name" value="HMA"/>
    <property type="match status" value="1"/>
</dbReference>
<dbReference type="Proteomes" id="UP000198217">
    <property type="component" value="Chromosome I"/>
</dbReference>
<dbReference type="InterPro" id="IPR000428">
    <property type="entry name" value="Cu-bd"/>
</dbReference>
<dbReference type="Gene3D" id="3.30.70.100">
    <property type="match status" value="1"/>
</dbReference>
<keyword evidence="1" id="KW-0479">Metal-binding</keyword>
<evidence type="ECO:0000313" key="4">
    <source>
        <dbReference type="Proteomes" id="UP000198217"/>
    </source>
</evidence>
<evidence type="ECO:0000256" key="1">
    <source>
        <dbReference type="ARBA" id="ARBA00022723"/>
    </source>
</evidence>
<dbReference type="PROSITE" id="PS01047">
    <property type="entry name" value="HMA_1"/>
    <property type="match status" value="1"/>
</dbReference>
<evidence type="ECO:0000259" key="2">
    <source>
        <dbReference type="PROSITE" id="PS50846"/>
    </source>
</evidence>